<evidence type="ECO:0000256" key="1">
    <source>
        <dbReference type="ARBA" id="ARBA00004651"/>
    </source>
</evidence>
<accession>A0A080N2W0</accession>
<comment type="caution">
    <text evidence="12">The sequence shown here is derived from an EMBL/GenBank/DDBJ whole genome shotgun (WGS) entry which is preliminary data.</text>
</comment>
<dbReference type="Pfam" id="PF03600">
    <property type="entry name" value="CitMHS"/>
    <property type="match status" value="1"/>
</dbReference>
<keyword evidence="9 10" id="KW-0472">Membrane</keyword>
<evidence type="ECO:0000256" key="7">
    <source>
        <dbReference type="ARBA" id="ARBA00022849"/>
    </source>
</evidence>
<dbReference type="OrthoDB" id="3177666at2"/>
<feature type="transmembrane region" description="Helical" evidence="10">
    <location>
        <begin position="122"/>
        <end position="141"/>
    </location>
</feature>
<dbReference type="PROSITE" id="PS51257">
    <property type="entry name" value="PROKAR_LIPOPROTEIN"/>
    <property type="match status" value="1"/>
</dbReference>
<evidence type="ECO:0000259" key="11">
    <source>
        <dbReference type="Pfam" id="PF03600"/>
    </source>
</evidence>
<evidence type="ECO:0000313" key="12">
    <source>
        <dbReference type="EMBL" id="KFF31226.1"/>
    </source>
</evidence>
<evidence type="ECO:0000256" key="4">
    <source>
        <dbReference type="ARBA" id="ARBA00022448"/>
    </source>
</evidence>
<reference evidence="12 13" key="1">
    <citation type="journal article" date="2014" name="Appl. Environ. Microbiol.">
        <title>Genomic encyclopedia of type strains of the genus Bifidobacterium.</title>
        <authorList>
            <person name="Milani C."/>
            <person name="Lugli G.A."/>
            <person name="Duranti S."/>
            <person name="Turroni F."/>
            <person name="Bottacini F."/>
            <person name="Mangifesta M."/>
            <person name="Sanchez B."/>
            <person name="Viappiani A."/>
            <person name="Mancabelli L."/>
            <person name="Taminiau B."/>
            <person name="Delcenserie V."/>
            <person name="Barrangou R."/>
            <person name="Margolles A."/>
            <person name="van Sinderen D."/>
            <person name="Ventura M."/>
        </authorList>
    </citation>
    <scope>NUCLEOTIDE SEQUENCE [LARGE SCALE GENOMIC DNA]</scope>
    <source>
        <strain evidence="12 13">DSM 19703</strain>
    </source>
</reference>
<protein>
    <submittedName>
        <fullName evidence="12">Citrate transporter</fullName>
    </submittedName>
</protein>
<comment type="similarity">
    <text evidence="2">Belongs to the ArsB family.</text>
</comment>
<keyword evidence="5" id="KW-1003">Cell membrane</keyword>
<feature type="domain" description="Citrate transporter-like" evidence="11">
    <location>
        <begin position="11"/>
        <end position="329"/>
    </location>
</feature>
<keyword evidence="13" id="KW-1185">Reference proteome</keyword>
<proteinExistence type="inferred from homology"/>
<evidence type="ECO:0000256" key="10">
    <source>
        <dbReference type="SAM" id="Phobius"/>
    </source>
</evidence>
<feature type="transmembrane region" description="Helical" evidence="10">
    <location>
        <begin position="373"/>
        <end position="397"/>
    </location>
</feature>
<feature type="transmembrane region" description="Helical" evidence="10">
    <location>
        <begin position="74"/>
        <end position="93"/>
    </location>
</feature>
<feature type="transmembrane region" description="Helical" evidence="10">
    <location>
        <begin position="99"/>
        <end position="115"/>
    </location>
</feature>
<evidence type="ECO:0000256" key="5">
    <source>
        <dbReference type="ARBA" id="ARBA00022475"/>
    </source>
</evidence>
<feature type="transmembrane region" description="Helical" evidence="10">
    <location>
        <begin position="12"/>
        <end position="31"/>
    </location>
</feature>
<dbReference type="InterPro" id="IPR004680">
    <property type="entry name" value="Cit_transptr-like_dom"/>
</dbReference>
<comment type="similarity">
    <text evidence="3">Belongs to the CitM (TC 2.A.11) transporter family.</text>
</comment>
<dbReference type="GO" id="GO:0005886">
    <property type="term" value="C:plasma membrane"/>
    <property type="evidence" value="ECO:0007669"/>
    <property type="project" value="UniProtKB-SubCell"/>
</dbReference>
<feature type="transmembrane region" description="Helical" evidence="10">
    <location>
        <begin position="340"/>
        <end position="361"/>
    </location>
</feature>
<evidence type="ECO:0000256" key="9">
    <source>
        <dbReference type="ARBA" id="ARBA00023136"/>
    </source>
</evidence>
<dbReference type="PRINTS" id="PR00758">
    <property type="entry name" value="ARSENICPUMP"/>
</dbReference>
<dbReference type="RefSeq" id="WP_044086734.1">
    <property type="nucleotide sequence ID" value="NZ_ATLK01000001.1"/>
</dbReference>
<dbReference type="AlphaFoldDB" id="A0A080N2W0"/>
<dbReference type="GO" id="GO:0015105">
    <property type="term" value="F:arsenite transmembrane transporter activity"/>
    <property type="evidence" value="ECO:0007669"/>
    <property type="project" value="InterPro"/>
</dbReference>
<keyword evidence="8 10" id="KW-1133">Transmembrane helix</keyword>
<evidence type="ECO:0000256" key="8">
    <source>
        <dbReference type="ARBA" id="ARBA00022989"/>
    </source>
</evidence>
<keyword evidence="6 10" id="KW-0812">Transmembrane</keyword>
<dbReference type="PANTHER" id="PTHR43302:SF5">
    <property type="entry name" value="TRANSPORTER ARSB-RELATED"/>
    <property type="match status" value="1"/>
</dbReference>
<sequence>MRAVIEKVLKNDTILLVSSILAIISCFFVHPDQQYLTYIHVNTIAQLVCLMLVVCGLQRIGVFHFIGSRLLSKVGSESGLVLTLVLLTFFSSMFITNDVALVTFIPFALSVLVMADMQGSTVLVVTLMTVGANTGSMLTPIGNAHNLYMRAISNTSTVRFLQIMGPYSLVSLAMLLVVTLLVFRRKPISATLAKLDSEGLEKTVLAPVENAERPDEIRLLGYGGGNGGWRALVYVILFLVCALTVGNLLPLWLMCALVFVTFLVCDRRAFMKVDWALPLTFIMFFIFIGNMRRVPQFASLAASLVGSHPLQVAVGASQLISNVPTSILLSGFCSQWRPLIIGTNLGGLGTLIASMASLISYQQVARKYPRRKGHYLVVYTAVNVVFLAVLLGLSVLIE</sequence>
<feature type="transmembrane region" description="Helical" evidence="10">
    <location>
        <begin position="269"/>
        <end position="288"/>
    </location>
</feature>
<feature type="transmembrane region" description="Helical" evidence="10">
    <location>
        <begin position="161"/>
        <end position="183"/>
    </location>
</feature>
<evidence type="ECO:0000313" key="13">
    <source>
        <dbReference type="Proteomes" id="UP000028730"/>
    </source>
</evidence>
<comment type="subcellular location">
    <subcellularLocation>
        <location evidence="1">Cell membrane</location>
        <topology evidence="1">Multi-pass membrane protein</topology>
    </subcellularLocation>
</comment>
<keyword evidence="4" id="KW-0813">Transport</keyword>
<evidence type="ECO:0000256" key="3">
    <source>
        <dbReference type="ARBA" id="ARBA00009843"/>
    </source>
</evidence>
<name>A0A080N2W0_9BIFI</name>
<feature type="transmembrane region" description="Helical" evidence="10">
    <location>
        <begin position="232"/>
        <end position="263"/>
    </location>
</feature>
<keyword evidence="7" id="KW-0059">Arsenical resistance</keyword>
<dbReference type="GO" id="GO:0046685">
    <property type="term" value="P:response to arsenic-containing substance"/>
    <property type="evidence" value="ECO:0007669"/>
    <property type="project" value="UniProtKB-KW"/>
</dbReference>
<dbReference type="STRING" id="1341695.BBOMB_0564"/>
<dbReference type="EMBL" id="ATLK01000001">
    <property type="protein sequence ID" value="KFF31226.1"/>
    <property type="molecule type" value="Genomic_DNA"/>
</dbReference>
<gene>
    <name evidence="12" type="ORF">BBOMB_0564</name>
</gene>
<dbReference type="InterPro" id="IPR000802">
    <property type="entry name" value="Arsenical_pump_ArsB"/>
</dbReference>
<evidence type="ECO:0000256" key="6">
    <source>
        <dbReference type="ARBA" id="ARBA00022692"/>
    </source>
</evidence>
<dbReference type="Proteomes" id="UP000028730">
    <property type="component" value="Unassembled WGS sequence"/>
</dbReference>
<dbReference type="eggNOG" id="COG1055">
    <property type="taxonomic scope" value="Bacteria"/>
</dbReference>
<evidence type="ECO:0000256" key="2">
    <source>
        <dbReference type="ARBA" id="ARBA00006433"/>
    </source>
</evidence>
<organism evidence="12 13">
    <name type="scientific">Bifidobacterium bombi DSM 19703</name>
    <dbReference type="NCBI Taxonomy" id="1341695"/>
    <lineage>
        <taxon>Bacteria</taxon>
        <taxon>Bacillati</taxon>
        <taxon>Actinomycetota</taxon>
        <taxon>Actinomycetes</taxon>
        <taxon>Bifidobacteriales</taxon>
        <taxon>Bifidobacteriaceae</taxon>
        <taxon>Bifidobacterium</taxon>
    </lineage>
</organism>
<feature type="transmembrane region" description="Helical" evidence="10">
    <location>
        <begin position="300"/>
        <end position="320"/>
    </location>
</feature>
<dbReference type="PANTHER" id="PTHR43302">
    <property type="entry name" value="TRANSPORTER ARSB-RELATED"/>
    <property type="match status" value="1"/>
</dbReference>
<feature type="transmembrane region" description="Helical" evidence="10">
    <location>
        <begin position="43"/>
        <end position="62"/>
    </location>
</feature>